<feature type="compositionally biased region" description="Basic and acidic residues" evidence="1">
    <location>
        <begin position="33"/>
        <end position="49"/>
    </location>
</feature>
<comment type="caution">
    <text evidence="2">The sequence shown here is derived from an EMBL/GenBank/DDBJ whole genome shotgun (WGS) entry which is preliminary data.</text>
</comment>
<reference evidence="2" key="1">
    <citation type="submission" date="2023-01" db="EMBL/GenBank/DDBJ databases">
        <title>Genome assembly of the deep-sea coral Lophelia pertusa.</title>
        <authorList>
            <person name="Herrera S."/>
            <person name="Cordes E."/>
        </authorList>
    </citation>
    <scope>NUCLEOTIDE SEQUENCE</scope>
    <source>
        <strain evidence="2">USNM1676648</strain>
        <tissue evidence="2">Polyp</tissue>
    </source>
</reference>
<evidence type="ECO:0000313" key="3">
    <source>
        <dbReference type="Proteomes" id="UP001163046"/>
    </source>
</evidence>
<evidence type="ECO:0000256" key="1">
    <source>
        <dbReference type="SAM" id="MobiDB-lite"/>
    </source>
</evidence>
<dbReference type="Proteomes" id="UP001163046">
    <property type="component" value="Unassembled WGS sequence"/>
</dbReference>
<dbReference type="OrthoDB" id="416253at2759"/>
<name>A0A9W9YHA1_9CNID</name>
<dbReference type="AlphaFoldDB" id="A0A9W9YHA1"/>
<keyword evidence="3" id="KW-1185">Reference proteome</keyword>
<proteinExistence type="predicted"/>
<sequence>MLATLDKGPLRIQKQNEKPADVKTLLSGYNKRNQSEHGRRGGKPWRRDAHRQGTSCAVWASVILTIRDLQGKLVELATVPVSAVQNWCDPFHQDHSVRKVLHRAPTFGTLDIQLLMNIMYFTNITDYEYHPLEQKLDKGLGNYDNK</sequence>
<accession>A0A9W9YHA1</accession>
<evidence type="ECO:0000313" key="2">
    <source>
        <dbReference type="EMBL" id="KAJ7348190.1"/>
    </source>
</evidence>
<dbReference type="EMBL" id="MU827524">
    <property type="protein sequence ID" value="KAJ7348190.1"/>
    <property type="molecule type" value="Genomic_DNA"/>
</dbReference>
<protein>
    <submittedName>
        <fullName evidence="2">Uncharacterized protein</fullName>
    </submittedName>
</protein>
<gene>
    <name evidence="2" type="ORF">OS493_039659</name>
</gene>
<organism evidence="2 3">
    <name type="scientific">Desmophyllum pertusum</name>
    <dbReference type="NCBI Taxonomy" id="174260"/>
    <lineage>
        <taxon>Eukaryota</taxon>
        <taxon>Metazoa</taxon>
        <taxon>Cnidaria</taxon>
        <taxon>Anthozoa</taxon>
        <taxon>Hexacorallia</taxon>
        <taxon>Scleractinia</taxon>
        <taxon>Caryophylliina</taxon>
        <taxon>Caryophylliidae</taxon>
        <taxon>Desmophyllum</taxon>
    </lineage>
</organism>
<feature type="region of interest" description="Disordered" evidence="1">
    <location>
        <begin position="30"/>
        <end position="49"/>
    </location>
</feature>